<evidence type="ECO:0000313" key="3">
    <source>
        <dbReference type="EMBL" id="PFH35286.1"/>
    </source>
</evidence>
<proteinExistence type="predicted"/>
<comment type="caution">
    <text evidence="3">The sequence shown here is derived from an EMBL/GenBank/DDBJ whole genome shotgun (WGS) entry which is preliminary data.</text>
</comment>
<dbReference type="VEuPathDB" id="ToxoDB:BESB_061730"/>
<feature type="region of interest" description="Disordered" evidence="1">
    <location>
        <begin position="227"/>
        <end position="257"/>
    </location>
</feature>
<protein>
    <recommendedName>
        <fullName evidence="5">Transmembrane protein</fullName>
    </recommendedName>
</protein>
<keyword evidence="4" id="KW-1185">Reference proteome</keyword>
<gene>
    <name evidence="3" type="ORF">BESB_061730</name>
</gene>
<evidence type="ECO:0008006" key="5">
    <source>
        <dbReference type="Google" id="ProtNLM"/>
    </source>
</evidence>
<feature type="compositionally biased region" description="Polar residues" evidence="1">
    <location>
        <begin position="172"/>
        <end position="182"/>
    </location>
</feature>
<feature type="compositionally biased region" description="Basic and acidic residues" evidence="1">
    <location>
        <begin position="158"/>
        <end position="170"/>
    </location>
</feature>
<dbReference type="RefSeq" id="XP_029219295.1">
    <property type="nucleotide sequence ID" value="XM_029364587.1"/>
</dbReference>
<keyword evidence="2" id="KW-0472">Membrane</keyword>
<dbReference type="Proteomes" id="UP000224006">
    <property type="component" value="Chromosome V"/>
</dbReference>
<keyword evidence="2" id="KW-0812">Transmembrane</keyword>
<dbReference type="KEGG" id="bbes:BESB_061730"/>
<feature type="region of interest" description="Disordered" evidence="1">
    <location>
        <begin position="158"/>
        <end position="193"/>
    </location>
</feature>
<evidence type="ECO:0000256" key="1">
    <source>
        <dbReference type="SAM" id="MobiDB-lite"/>
    </source>
</evidence>
<evidence type="ECO:0000256" key="2">
    <source>
        <dbReference type="SAM" id="Phobius"/>
    </source>
</evidence>
<dbReference type="GeneID" id="40311101"/>
<dbReference type="AlphaFoldDB" id="A0A2A9MH47"/>
<evidence type="ECO:0000313" key="4">
    <source>
        <dbReference type="Proteomes" id="UP000224006"/>
    </source>
</evidence>
<feature type="transmembrane region" description="Helical" evidence="2">
    <location>
        <begin position="20"/>
        <end position="40"/>
    </location>
</feature>
<feature type="compositionally biased region" description="Low complexity" evidence="1">
    <location>
        <begin position="183"/>
        <end position="193"/>
    </location>
</feature>
<reference evidence="3 4" key="1">
    <citation type="submission" date="2017-09" db="EMBL/GenBank/DDBJ databases">
        <title>Genome sequencing of Besnoitia besnoiti strain Bb-Ger1.</title>
        <authorList>
            <person name="Schares G."/>
            <person name="Venepally P."/>
            <person name="Lorenzi H.A."/>
        </authorList>
    </citation>
    <scope>NUCLEOTIDE SEQUENCE [LARGE SCALE GENOMIC DNA]</scope>
    <source>
        <strain evidence="3 4">Bb-Ger1</strain>
    </source>
</reference>
<feature type="region of interest" description="Disordered" evidence="1">
    <location>
        <begin position="112"/>
        <end position="136"/>
    </location>
</feature>
<accession>A0A2A9MH47</accession>
<keyword evidence="2" id="KW-1133">Transmembrane helix</keyword>
<organism evidence="3 4">
    <name type="scientific">Besnoitia besnoiti</name>
    <name type="common">Apicomplexan protozoan</name>
    <dbReference type="NCBI Taxonomy" id="94643"/>
    <lineage>
        <taxon>Eukaryota</taxon>
        <taxon>Sar</taxon>
        <taxon>Alveolata</taxon>
        <taxon>Apicomplexa</taxon>
        <taxon>Conoidasida</taxon>
        <taxon>Coccidia</taxon>
        <taxon>Eucoccidiorida</taxon>
        <taxon>Eimeriorina</taxon>
        <taxon>Sarcocystidae</taxon>
        <taxon>Besnoitia</taxon>
    </lineage>
</organism>
<dbReference type="EMBL" id="NWUJ01000005">
    <property type="protein sequence ID" value="PFH35286.1"/>
    <property type="molecule type" value="Genomic_DNA"/>
</dbReference>
<sequence>MEAQASPRFILLGRILRPLVVSLFLLSYLFFFHGILYPIVDIKAGSFAIPGSGIVDQRMTMPETLQNLWADREILPVALIFTFSLFVPCLKLLLFCLAVVFAPPSLQKEAGEPAEAEKVSTVAGHPRDCEEELDAGGDEEVLRRRRRLRAASAAATGDTRRLWGGEREARATQATQDGVHTTASPPRCAAPSRACSRGVESEGLSRASSCADMSLGCPPEDAFFSLRPTSFSSQSEAERRGEAEARERRGWCLGGGD</sequence>
<feature type="transmembrane region" description="Helical" evidence="2">
    <location>
        <begin position="74"/>
        <end position="101"/>
    </location>
</feature>
<feature type="compositionally biased region" description="Basic and acidic residues" evidence="1">
    <location>
        <begin position="236"/>
        <end position="250"/>
    </location>
</feature>
<name>A0A2A9MH47_BESBE</name>